<organism evidence="1">
    <name type="scientific">Candidatus Thiocaldithrix dubininis</name>
    <dbReference type="NCBI Taxonomy" id="3080823"/>
    <lineage>
        <taxon>Bacteria</taxon>
        <taxon>Pseudomonadati</taxon>
        <taxon>Pseudomonadota</taxon>
        <taxon>Gammaproteobacteria</taxon>
        <taxon>Thiotrichales</taxon>
        <taxon>Thiotrichaceae</taxon>
        <taxon>Candidatus Thiocaldithrix</taxon>
    </lineage>
</organism>
<dbReference type="Proteomes" id="UP001300672">
    <property type="component" value="Chromosome"/>
</dbReference>
<gene>
    <name evidence="1" type="ORF">QJT80_11315</name>
</gene>
<dbReference type="KEGG" id="tdu:QJT80_11315"/>
<proteinExistence type="predicted"/>
<sequence length="122" mass="13431">MSLSNRHTLHHHGLLQAVYALNPSHYALLSNHHAINPSLRLTAIHLDMADLIPTIHSPIIPSVDLPSSIIPLPTKPTVIPAKPKMVWKLGRGSIEKVDKLTGEIMHLVEERATTNELELIAA</sequence>
<reference evidence="1" key="2">
    <citation type="submission" date="2023-04" db="EMBL/GenBank/DDBJ databases">
        <authorList>
            <person name="Beletskiy A.V."/>
            <person name="Mardanov A.V."/>
            <person name="Ravin N.V."/>
        </authorList>
    </citation>
    <scope>NUCLEOTIDE SEQUENCE</scope>
    <source>
        <strain evidence="1">GKL-01</strain>
    </source>
</reference>
<evidence type="ECO:0000313" key="1">
    <source>
        <dbReference type="EMBL" id="WGZ90083.1"/>
    </source>
</evidence>
<reference evidence="1" key="1">
    <citation type="journal article" date="2023" name="Int. J. Mol. Sci.">
        <title>Metagenomics Revealed a New Genus 'Candidatus Thiocaldithrix dubininis' gen. nov., sp. nov. and a New Species 'Candidatus Thiothrix putei' sp. nov. in the Family Thiotrichaceae, Some Members of Which Have Traits of Both Na+- and H+-Motive Energetics.</title>
        <authorList>
            <person name="Ravin N.V."/>
            <person name="Muntyan M.S."/>
            <person name="Smolyakov D.D."/>
            <person name="Rudenko T.S."/>
            <person name="Beletsky A.V."/>
            <person name="Mardanov A.V."/>
            <person name="Grabovich M.Y."/>
        </authorList>
    </citation>
    <scope>NUCLEOTIDE SEQUENCE</scope>
    <source>
        <strain evidence="1">GKL-01</strain>
    </source>
</reference>
<protein>
    <submittedName>
        <fullName evidence="1">Uncharacterized protein</fullName>
    </submittedName>
</protein>
<dbReference type="AlphaFoldDB" id="A0AA95H6G5"/>
<dbReference type="EMBL" id="CP124755">
    <property type="protein sequence ID" value="WGZ90083.1"/>
    <property type="molecule type" value="Genomic_DNA"/>
</dbReference>
<accession>A0AA95H6G5</accession>
<name>A0AA95H6G5_9GAMM</name>